<proteinExistence type="predicted"/>
<sequence>MVQLIVAVGPDHAQELAADLEERTAGRWTGHLLIASLGDDKVSNNADIEAFAANYAVVPIIVMASMTSASLEVNPMVRRLTRDQVIQQVNQWLKQSGLSWRDNAEACRQKGTFTWMEWGKWRKQFELVDPDKGPRVAAAILAQLRIATSQEVASWFDGLEAVDHSVYYIGSDPHSGDHALVSMLASRIEGANVSDVQTMPVLPPNSKIRYYGDASWSGGEAERRISCLFTPCENKTHSLSKEDTLFIRMAFITDLGEEKLQEAIAQLHDQRKCNRTRVKISVPHGHRLEVDPSGRMKGLAFQNPDILKYVDPDDPSFMRAFCKRIGGRIAKGRELGTEDIASTIAFEFSLPRAMLPVLIFGGRPVKAADGTEFIWKPLMESKHVTKPARSNQEAHCVACALQPRKPQPEAASALPPQLPNVASLPAVPAASSTIQSS</sequence>
<name>A0A0C2BNR5_9BURK</name>
<dbReference type="OrthoDB" id="7605069at2"/>
<accession>A0A0C2BNR5</accession>
<feature type="compositionally biased region" description="Low complexity" evidence="1">
    <location>
        <begin position="419"/>
        <end position="437"/>
    </location>
</feature>
<dbReference type="Pfam" id="PF24390">
    <property type="entry name" value="PRTase-CE"/>
    <property type="match status" value="1"/>
</dbReference>
<dbReference type="InterPro" id="IPR056920">
    <property type="entry name" value="PRTase-CE"/>
</dbReference>
<feature type="region of interest" description="Disordered" evidence="1">
    <location>
        <begin position="407"/>
        <end position="437"/>
    </location>
</feature>
<keyword evidence="4" id="KW-1185">Reference proteome</keyword>
<dbReference type="EMBL" id="JWJG01000028">
    <property type="protein sequence ID" value="KIF82880.1"/>
    <property type="molecule type" value="Genomic_DNA"/>
</dbReference>
<organism evidence="3 4">
    <name type="scientific">Noviherbaspirillum autotrophicum</name>
    <dbReference type="NCBI Taxonomy" id="709839"/>
    <lineage>
        <taxon>Bacteria</taxon>
        <taxon>Pseudomonadati</taxon>
        <taxon>Pseudomonadota</taxon>
        <taxon>Betaproteobacteria</taxon>
        <taxon>Burkholderiales</taxon>
        <taxon>Oxalobacteraceae</taxon>
        <taxon>Noviherbaspirillum</taxon>
    </lineage>
</organism>
<gene>
    <name evidence="3" type="ORF">TSA66_21910</name>
</gene>
<dbReference type="RefSeq" id="WP_040041514.1">
    <property type="nucleotide sequence ID" value="NZ_JWJG01000028.1"/>
</dbReference>
<evidence type="ECO:0000259" key="2">
    <source>
        <dbReference type="Pfam" id="PF24390"/>
    </source>
</evidence>
<reference evidence="3 4" key="1">
    <citation type="submission" date="2014-12" db="EMBL/GenBank/DDBJ databases">
        <title>Denitrispirillum autotrophicum gen. nov., sp. nov., Denitrifying, Facultatively Autotrophic Bacteria Isolated from Rice Paddy Soil.</title>
        <authorList>
            <person name="Ishii S."/>
            <person name="Ashida N."/>
            <person name="Ohno H."/>
            <person name="Otsuka S."/>
            <person name="Yokota A."/>
            <person name="Senoo K."/>
        </authorList>
    </citation>
    <scope>NUCLEOTIDE SEQUENCE [LARGE SCALE GENOMIC DNA]</scope>
    <source>
        <strain evidence="3 4">TSA66</strain>
    </source>
</reference>
<protein>
    <recommendedName>
        <fullName evidence="2">PRTase-CE domain-containing protein</fullName>
    </recommendedName>
</protein>
<evidence type="ECO:0000313" key="3">
    <source>
        <dbReference type="EMBL" id="KIF82880.1"/>
    </source>
</evidence>
<evidence type="ECO:0000313" key="4">
    <source>
        <dbReference type="Proteomes" id="UP000031572"/>
    </source>
</evidence>
<dbReference type="STRING" id="709839.TSA66_21910"/>
<dbReference type="Proteomes" id="UP000031572">
    <property type="component" value="Unassembled WGS sequence"/>
</dbReference>
<feature type="domain" description="PRTase-CE" evidence="2">
    <location>
        <begin position="171"/>
        <end position="379"/>
    </location>
</feature>
<evidence type="ECO:0000256" key="1">
    <source>
        <dbReference type="SAM" id="MobiDB-lite"/>
    </source>
</evidence>
<comment type="caution">
    <text evidence="3">The sequence shown here is derived from an EMBL/GenBank/DDBJ whole genome shotgun (WGS) entry which is preliminary data.</text>
</comment>
<dbReference type="AlphaFoldDB" id="A0A0C2BNR5"/>